<dbReference type="InterPro" id="IPR004291">
    <property type="entry name" value="Transposase_IS66_central"/>
</dbReference>
<dbReference type="AlphaFoldDB" id="A0A0R3NGL1"/>
<feature type="domain" description="Transposase IS66 central" evidence="1">
    <location>
        <begin position="202"/>
        <end position="332"/>
    </location>
</feature>
<dbReference type="InterPro" id="IPR024463">
    <property type="entry name" value="Transposase_TnpC_homeodom"/>
</dbReference>
<dbReference type="Proteomes" id="UP000052023">
    <property type="component" value="Unassembled WGS sequence"/>
</dbReference>
<name>A0A0R3NGL1_9BRAD</name>
<dbReference type="EMBL" id="LLYA01000062">
    <property type="protein sequence ID" value="KRR28838.1"/>
    <property type="molecule type" value="Genomic_DNA"/>
</dbReference>
<sequence>MTPTVAELPTTLADAHALILALASERQAIEAENSRIVSEIATLTAANADLAAVNQAADARIVELTAIVKMLERTLYGTRSERLRSDKPSDEQIAFVFDEIATGVAAIEAELAKAGGKDDKPQRAPRPRKEFGAHLERVEIVVEPEVSPGCERLEKVLIGEDVSKRLDVTPAKFRLIVTRRPKYIYRDGVVQAPAPPHLIESGLPTEALLAQIAVAKYADGLPLYRQEAIYARDGVDLNRSLMAQRMGKVGFELRPLADYVLEKIKQGERIFADETTLPTLAPGSGKTQKAWLWAYARDDGPFGGNGPPMVAYRFEDSRGSECVERHLAGFAG</sequence>
<gene>
    <name evidence="4" type="ORF">CQ13_39255</name>
</gene>
<dbReference type="OrthoDB" id="9800877at2"/>
<organism evidence="4 5">
    <name type="scientific">Bradyrhizobium retamae</name>
    <dbReference type="NCBI Taxonomy" id="1300035"/>
    <lineage>
        <taxon>Bacteria</taxon>
        <taxon>Pseudomonadati</taxon>
        <taxon>Pseudomonadota</taxon>
        <taxon>Alphaproteobacteria</taxon>
        <taxon>Hyphomicrobiales</taxon>
        <taxon>Nitrobacteraceae</taxon>
        <taxon>Bradyrhizobium</taxon>
    </lineage>
</organism>
<evidence type="ECO:0000313" key="5">
    <source>
        <dbReference type="Proteomes" id="UP000052023"/>
    </source>
</evidence>
<evidence type="ECO:0000259" key="2">
    <source>
        <dbReference type="Pfam" id="PF13005"/>
    </source>
</evidence>
<evidence type="ECO:0000259" key="3">
    <source>
        <dbReference type="Pfam" id="PF13007"/>
    </source>
</evidence>
<dbReference type="NCBIfam" id="NF033517">
    <property type="entry name" value="transpos_IS66"/>
    <property type="match status" value="1"/>
</dbReference>
<evidence type="ECO:0000313" key="4">
    <source>
        <dbReference type="EMBL" id="KRR28838.1"/>
    </source>
</evidence>
<dbReference type="Pfam" id="PF03050">
    <property type="entry name" value="DDE_Tnp_IS66"/>
    <property type="match status" value="1"/>
</dbReference>
<comment type="caution">
    <text evidence="4">The sequence shown here is derived from an EMBL/GenBank/DDBJ whole genome shotgun (WGS) entry which is preliminary data.</text>
</comment>
<evidence type="ECO:0008006" key="6">
    <source>
        <dbReference type="Google" id="ProtNLM"/>
    </source>
</evidence>
<proteinExistence type="predicted"/>
<dbReference type="Pfam" id="PF13007">
    <property type="entry name" value="LZ_Tnp_IS66"/>
    <property type="match status" value="1"/>
</dbReference>
<evidence type="ECO:0000259" key="1">
    <source>
        <dbReference type="Pfam" id="PF03050"/>
    </source>
</evidence>
<reference evidence="4 5" key="1">
    <citation type="submission" date="2014-03" db="EMBL/GenBank/DDBJ databases">
        <title>Bradyrhizobium valentinum sp. nov., isolated from effective nodules of Lupinus mariae-josephae, a lupine endemic of basic-lime soils in Eastern Spain.</title>
        <authorList>
            <person name="Duran D."/>
            <person name="Rey L."/>
            <person name="Navarro A."/>
            <person name="Busquets A."/>
            <person name="Imperial J."/>
            <person name="Ruiz-Argueso T."/>
        </authorList>
    </citation>
    <scope>NUCLEOTIDE SEQUENCE [LARGE SCALE GENOMIC DNA]</scope>
    <source>
        <strain evidence="4 5">Ro19</strain>
    </source>
</reference>
<dbReference type="PANTHER" id="PTHR33678">
    <property type="entry name" value="BLL1576 PROTEIN"/>
    <property type="match status" value="1"/>
</dbReference>
<feature type="domain" description="Transposase TnpC homeodomain" evidence="3">
    <location>
        <begin position="63"/>
        <end position="140"/>
    </location>
</feature>
<feature type="domain" description="Transposase IS66 zinc-finger binding" evidence="2">
    <location>
        <begin position="148"/>
        <end position="183"/>
    </location>
</feature>
<dbReference type="InterPro" id="IPR052344">
    <property type="entry name" value="Transposase-related"/>
</dbReference>
<keyword evidence="5" id="KW-1185">Reference proteome</keyword>
<dbReference type="Pfam" id="PF13005">
    <property type="entry name" value="zf-IS66"/>
    <property type="match status" value="1"/>
</dbReference>
<dbReference type="InterPro" id="IPR024474">
    <property type="entry name" value="Znf_dom_IS66"/>
</dbReference>
<protein>
    <recommendedName>
        <fullName evidence="6">Transposase</fullName>
    </recommendedName>
</protein>
<accession>A0A0R3NGL1</accession>
<dbReference type="PANTHER" id="PTHR33678:SF1">
    <property type="entry name" value="BLL1576 PROTEIN"/>
    <property type="match status" value="1"/>
</dbReference>